<dbReference type="AlphaFoldDB" id="A0A9Y1BJV4"/>
<gene>
    <name evidence="7" type="ORF">K9W45_10940</name>
</gene>
<keyword evidence="3 6" id="KW-0812">Transmembrane</keyword>
<feature type="transmembrane region" description="Helical" evidence="6">
    <location>
        <begin position="340"/>
        <end position="361"/>
    </location>
</feature>
<feature type="transmembrane region" description="Helical" evidence="6">
    <location>
        <begin position="448"/>
        <end position="470"/>
    </location>
</feature>
<feature type="transmembrane region" description="Helical" evidence="6">
    <location>
        <begin position="778"/>
        <end position="806"/>
    </location>
</feature>
<evidence type="ECO:0000256" key="2">
    <source>
        <dbReference type="ARBA" id="ARBA00022475"/>
    </source>
</evidence>
<evidence type="ECO:0000256" key="4">
    <source>
        <dbReference type="ARBA" id="ARBA00022989"/>
    </source>
</evidence>
<evidence type="ECO:0000313" key="7">
    <source>
        <dbReference type="EMBL" id="UJG40344.1"/>
    </source>
</evidence>
<reference evidence="7" key="1">
    <citation type="journal article" date="2022" name="Nat. Microbiol.">
        <title>Unique mobile elements and scalable gene flow at the prokaryote-eukaryote boundary revealed by circularized Asgard archaea genomes.</title>
        <authorList>
            <person name="Wu F."/>
            <person name="Speth D.R."/>
            <person name="Philosof A."/>
            <person name="Cremiere A."/>
            <person name="Narayanan A."/>
            <person name="Barco R.A."/>
            <person name="Connon S.A."/>
            <person name="Amend J.P."/>
            <person name="Antoshechkin I.A."/>
            <person name="Orphan V.J."/>
        </authorList>
    </citation>
    <scope>NUCLEOTIDE SEQUENCE</scope>
    <source>
        <strain evidence="7">PM71</strain>
    </source>
</reference>
<keyword evidence="2" id="KW-1003">Cell membrane</keyword>
<dbReference type="PANTHER" id="PTHR30250">
    <property type="entry name" value="PST FAMILY PREDICTED COLANIC ACID TRANSPORTER"/>
    <property type="match status" value="1"/>
</dbReference>
<protein>
    <submittedName>
        <fullName evidence="7">Lipopolysaccharide biosynthesis protein</fullName>
    </submittedName>
</protein>
<feature type="transmembrane region" description="Helical" evidence="6">
    <location>
        <begin position="746"/>
        <end position="766"/>
    </location>
</feature>
<dbReference type="GO" id="GO:0005886">
    <property type="term" value="C:plasma membrane"/>
    <property type="evidence" value="ECO:0007669"/>
    <property type="project" value="UniProtKB-SubCell"/>
</dbReference>
<evidence type="ECO:0000256" key="1">
    <source>
        <dbReference type="ARBA" id="ARBA00004651"/>
    </source>
</evidence>
<feature type="transmembrane region" description="Helical" evidence="6">
    <location>
        <begin position="482"/>
        <end position="507"/>
    </location>
</feature>
<evidence type="ECO:0000256" key="5">
    <source>
        <dbReference type="ARBA" id="ARBA00023136"/>
    </source>
</evidence>
<dbReference type="InterPro" id="IPR050833">
    <property type="entry name" value="Poly_Biosynth_Transport"/>
</dbReference>
<dbReference type="EMBL" id="CP084166">
    <property type="protein sequence ID" value="UJG40344.1"/>
    <property type="molecule type" value="Genomic_DNA"/>
</dbReference>
<feature type="transmembrane region" description="Helical" evidence="6">
    <location>
        <begin position="571"/>
        <end position="594"/>
    </location>
</feature>
<feature type="transmembrane region" description="Helical" evidence="6">
    <location>
        <begin position="713"/>
        <end position="734"/>
    </location>
</feature>
<accession>A0A9Y1BJV4</accession>
<keyword evidence="4 6" id="KW-1133">Transmembrane helix</keyword>
<feature type="transmembrane region" description="Helical" evidence="6">
    <location>
        <begin position="417"/>
        <end position="436"/>
    </location>
</feature>
<proteinExistence type="predicted"/>
<feature type="transmembrane region" description="Helical" evidence="6">
    <location>
        <begin position="678"/>
        <end position="701"/>
    </location>
</feature>
<keyword evidence="5 6" id="KW-0472">Membrane</keyword>
<feature type="transmembrane region" description="Helical" evidence="6">
    <location>
        <begin position="537"/>
        <end position="559"/>
    </location>
</feature>
<feature type="transmembrane region" description="Helical" evidence="6">
    <location>
        <begin position="243"/>
        <end position="263"/>
    </location>
</feature>
<dbReference type="Proteomes" id="UP001201020">
    <property type="component" value="Chromosome"/>
</dbReference>
<feature type="transmembrane region" description="Helical" evidence="6">
    <location>
        <begin position="302"/>
        <end position="328"/>
    </location>
</feature>
<comment type="subcellular location">
    <subcellularLocation>
        <location evidence="1">Cell membrane</location>
        <topology evidence="1">Multi-pass membrane protein</topology>
    </subcellularLocation>
</comment>
<sequence>MKLKKFMVFLVILSILTINFTLLQGMADTPQNILILSEEIDDSLKDRFQLDPSFSVTIQSQLTGSLDGYSGIILYDYAPKSSEYNQILSFSGGIASFIGASLLSNSSILLGLNMISDSVGELINTTALPEPIDQKSEHELIANIRWNSVVQIRNFTSLPLANTILIETSSESKTPNIPLVSTNNDNSRIAINFLPSEQANSEFIQWPYFNYFLNIILNLITSQKPQSYADWPYSPVPHKSATIGLGLMVLLTSAITIAVYIFVKRYSSRNPIKEEDLEEISKEIKEEKDWEDIGMHRQLAGFFVQLFIGLLIILPNVVMSSLIFPLYILPSPQAAGFYDFTIRFFEVLWLMFDIGTSVVLVKFFSQHRVKNPQQAVKYIQIFIYYQMISGVLQLFLVSFIGSIFFPRSFLAHLSWLFVTHAFFQWPAFFVVFMLIFQAMNRHDMYQILNILLYGVFNITIQYGVIVIFRVTLGKNPIFGDGLAGAIGYSVGNYVIQVVTFLLGLWMFKRQKFSLKSIFRIDFSMAEIKESLSFGFKWMIGNILPPLGWFAQMFLLSTFLPNYTEQQGYFSLAWNFALIVMIAGLFAQSILPGVSESYHGKKKVLTRYYTLNSLKWGAYFDWFFVSALLAIGPRFIIGGAGEEWASAAIIIRWILLFHFFGYLSWIGDWMFAGSDRPGWAAISWVIEQVIRTGLLVAFIPAYKFFTIHFNSPMIGVLFAYIPALIIKNAFMWWGIRRDDFFKFRWKDLWYQGVVTPLLSALALFSVLELLFTVIWKGEIITSVVILLIGIIPGLYLFAFFMGLFGGFDDNTLTELKRSTDMVKGVGFMARPLYKLTEWGTKISPLHNRFPISIYNEAIKEAEELTKEKAKLVI</sequence>
<evidence type="ECO:0000256" key="6">
    <source>
        <dbReference type="SAM" id="Phobius"/>
    </source>
</evidence>
<feature type="transmembrane region" description="Helical" evidence="6">
    <location>
        <begin position="382"/>
        <end position="405"/>
    </location>
</feature>
<feature type="transmembrane region" description="Helical" evidence="6">
    <location>
        <begin position="615"/>
        <end position="636"/>
    </location>
</feature>
<evidence type="ECO:0000256" key="3">
    <source>
        <dbReference type="ARBA" id="ARBA00022692"/>
    </source>
</evidence>
<name>A0A9Y1BJV4_9ARCH</name>
<feature type="transmembrane region" description="Helical" evidence="6">
    <location>
        <begin position="648"/>
        <end position="666"/>
    </location>
</feature>
<dbReference type="PANTHER" id="PTHR30250:SF11">
    <property type="entry name" value="O-ANTIGEN TRANSPORTER-RELATED"/>
    <property type="match status" value="1"/>
</dbReference>
<organism evidence="7">
    <name type="scientific">Candidatus Heimdallarchaeum aukensis</name>
    <dbReference type="NCBI Taxonomy" id="2876573"/>
    <lineage>
        <taxon>Archaea</taxon>
        <taxon>Promethearchaeati</taxon>
        <taxon>Candidatus Heimdallarchaeota</taxon>
        <taxon>Candidatus Heimdallarchaeia (ex Rinke et al. 2021) (nom. nud.)</taxon>
        <taxon>Candidatus Heimdallarchaeales</taxon>
        <taxon>Candidatus Heimdallarchaeaceae</taxon>
        <taxon>Candidatus Heimdallarchaeum</taxon>
    </lineage>
</organism>